<accession>A0A8R7Q1H6</accession>
<organism evidence="2 3">
    <name type="scientific">Triticum urartu</name>
    <name type="common">Red wild einkorn</name>
    <name type="synonym">Crithodium urartu</name>
    <dbReference type="NCBI Taxonomy" id="4572"/>
    <lineage>
        <taxon>Eukaryota</taxon>
        <taxon>Viridiplantae</taxon>
        <taxon>Streptophyta</taxon>
        <taxon>Embryophyta</taxon>
        <taxon>Tracheophyta</taxon>
        <taxon>Spermatophyta</taxon>
        <taxon>Magnoliopsida</taxon>
        <taxon>Liliopsida</taxon>
        <taxon>Poales</taxon>
        <taxon>Poaceae</taxon>
        <taxon>BOP clade</taxon>
        <taxon>Pooideae</taxon>
        <taxon>Triticodae</taxon>
        <taxon>Triticeae</taxon>
        <taxon>Triticinae</taxon>
        <taxon>Triticum</taxon>
    </lineage>
</organism>
<name>A0A8R7Q1H6_TRIUA</name>
<dbReference type="AlphaFoldDB" id="A0A8R7Q1H6"/>
<reference evidence="2" key="3">
    <citation type="submission" date="2022-06" db="UniProtKB">
        <authorList>
            <consortium name="EnsemblPlants"/>
        </authorList>
    </citation>
    <scope>IDENTIFICATION</scope>
</reference>
<reference evidence="2" key="2">
    <citation type="submission" date="2018-03" db="EMBL/GenBank/DDBJ databases">
        <title>The Triticum urartu genome reveals the dynamic nature of wheat genome evolution.</title>
        <authorList>
            <person name="Ling H."/>
            <person name="Ma B."/>
            <person name="Shi X."/>
            <person name="Liu H."/>
            <person name="Dong L."/>
            <person name="Sun H."/>
            <person name="Cao Y."/>
            <person name="Gao Q."/>
            <person name="Zheng S."/>
            <person name="Li Y."/>
            <person name="Yu Y."/>
            <person name="Du H."/>
            <person name="Qi M."/>
            <person name="Li Y."/>
            <person name="Yu H."/>
            <person name="Cui Y."/>
            <person name="Wang N."/>
            <person name="Chen C."/>
            <person name="Wu H."/>
            <person name="Zhao Y."/>
            <person name="Zhang J."/>
            <person name="Li Y."/>
            <person name="Zhou W."/>
            <person name="Zhang B."/>
            <person name="Hu W."/>
            <person name="Eijk M."/>
            <person name="Tang J."/>
            <person name="Witsenboer H."/>
            <person name="Zhao S."/>
            <person name="Li Z."/>
            <person name="Zhang A."/>
            <person name="Wang D."/>
            <person name="Liang C."/>
        </authorList>
    </citation>
    <scope>NUCLEOTIDE SEQUENCE [LARGE SCALE GENOMIC DNA]</scope>
    <source>
        <strain evidence="2">cv. G1812</strain>
    </source>
</reference>
<evidence type="ECO:0000256" key="1">
    <source>
        <dbReference type="SAM" id="MobiDB-lite"/>
    </source>
</evidence>
<keyword evidence="3" id="KW-1185">Reference proteome</keyword>
<sequence length="74" mass="7340">VLLDSFGRPGGSHLRVQSLRNPVQLSELCERLGQVGGAPVLAAGAGAGHQGPAAGRRRDGGAGRPEGAPGQGHP</sequence>
<feature type="region of interest" description="Disordered" evidence="1">
    <location>
        <begin position="41"/>
        <end position="74"/>
    </location>
</feature>
<proteinExistence type="predicted"/>
<reference evidence="3" key="1">
    <citation type="journal article" date="2013" name="Nature">
        <title>Draft genome of the wheat A-genome progenitor Triticum urartu.</title>
        <authorList>
            <person name="Ling H.Q."/>
            <person name="Zhao S."/>
            <person name="Liu D."/>
            <person name="Wang J."/>
            <person name="Sun H."/>
            <person name="Zhang C."/>
            <person name="Fan H."/>
            <person name="Li D."/>
            <person name="Dong L."/>
            <person name="Tao Y."/>
            <person name="Gao C."/>
            <person name="Wu H."/>
            <person name="Li Y."/>
            <person name="Cui Y."/>
            <person name="Guo X."/>
            <person name="Zheng S."/>
            <person name="Wang B."/>
            <person name="Yu K."/>
            <person name="Liang Q."/>
            <person name="Yang W."/>
            <person name="Lou X."/>
            <person name="Chen J."/>
            <person name="Feng M."/>
            <person name="Jian J."/>
            <person name="Zhang X."/>
            <person name="Luo G."/>
            <person name="Jiang Y."/>
            <person name="Liu J."/>
            <person name="Wang Z."/>
            <person name="Sha Y."/>
            <person name="Zhang B."/>
            <person name="Wu H."/>
            <person name="Tang D."/>
            <person name="Shen Q."/>
            <person name="Xue P."/>
            <person name="Zou S."/>
            <person name="Wang X."/>
            <person name="Liu X."/>
            <person name="Wang F."/>
            <person name="Yang Y."/>
            <person name="An X."/>
            <person name="Dong Z."/>
            <person name="Zhang K."/>
            <person name="Zhang X."/>
            <person name="Luo M.C."/>
            <person name="Dvorak J."/>
            <person name="Tong Y."/>
            <person name="Wang J."/>
            <person name="Yang H."/>
            <person name="Li Z."/>
            <person name="Wang D."/>
            <person name="Zhang A."/>
            <person name="Wang J."/>
        </authorList>
    </citation>
    <scope>NUCLEOTIDE SEQUENCE</scope>
    <source>
        <strain evidence="3">cv. G1812</strain>
    </source>
</reference>
<evidence type="ECO:0000313" key="3">
    <source>
        <dbReference type="Proteomes" id="UP000015106"/>
    </source>
</evidence>
<dbReference type="Proteomes" id="UP000015106">
    <property type="component" value="Chromosome 4"/>
</dbReference>
<evidence type="ECO:0000313" key="2">
    <source>
        <dbReference type="EnsemblPlants" id="TuG1812G0400000461.01.T01"/>
    </source>
</evidence>
<feature type="compositionally biased region" description="Low complexity" evidence="1">
    <location>
        <begin position="41"/>
        <end position="54"/>
    </location>
</feature>
<dbReference type="Gramene" id="TuG1812G0400000461.01.T01">
    <property type="protein sequence ID" value="TuG1812G0400000461.01.T01"/>
    <property type="gene ID" value="TuG1812G0400000461.01"/>
</dbReference>
<protein>
    <submittedName>
        <fullName evidence="2">Uncharacterized protein</fullName>
    </submittedName>
</protein>
<dbReference type="EnsemblPlants" id="TuG1812G0400000461.01.T01">
    <property type="protein sequence ID" value="TuG1812G0400000461.01.T01"/>
    <property type="gene ID" value="TuG1812G0400000461.01"/>
</dbReference>